<keyword evidence="3" id="KW-1185">Reference proteome</keyword>
<dbReference type="EMBL" id="BSEN01000006">
    <property type="protein sequence ID" value="GLJ76056.1"/>
    <property type="molecule type" value="Genomic_DNA"/>
</dbReference>
<reference evidence="2" key="2">
    <citation type="submission" date="2023-01" db="EMBL/GenBank/DDBJ databases">
        <authorList>
            <person name="Sun Q."/>
            <person name="Evtushenko L."/>
        </authorList>
    </citation>
    <scope>NUCLEOTIDE SEQUENCE</scope>
    <source>
        <strain evidence="2">VKM Ac-1401</strain>
    </source>
</reference>
<dbReference type="Proteomes" id="UP001142372">
    <property type="component" value="Unassembled WGS sequence"/>
</dbReference>
<accession>A0A9W6H8V6</accession>
<evidence type="ECO:0000313" key="2">
    <source>
        <dbReference type="EMBL" id="GLJ76056.1"/>
    </source>
</evidence>
<dbReference type="RefSeq" id="WP_271176726.1">
    <property type="nucleotide sequence ID" value="NZ_BAAAJO010000005.1"/>
</dbReference>
<organism evidence="2 3">
    <name type="scientific">Leifsonia poae</name>
    <dbReference type="NCBI Taxonomy" id="110933"/>
    <lineage>
        <taxon>Bacteria</taxon>
        <taxon>Bacillati</taxon>
        <taxon>Actinomycetota</taxon>
        <taxon>Actinomycetes</taxon>
        <taxon>Micrococcales</taxon>
        <taxon>Microbacteriaceae</taxon>
        <taxon>Leifsonia</taxon>
    </lineage>
</organism>
<evidence type="ECO:0000256" key="1">
    <source>
        <dbReference type="SAM" id="MobiDB-lite"/>
    </source>
</evidence>
<feature type="region of interest" description="Disordered" evidence="1">
    <location>
        <begin position="157"/>
        <end position="180"/>
    </location>
</feature>
<sequence>MTLTNLLPTLRLTLPDPLDRDRWPEYTTATTQDVVIAGVSLLRLAEWCSTPCLHTAAAVIPGTGGRPSETELTSVVVVRVEAVSARPDGGLAVRIDGDLDLVAAVTAEARLIGRVSTVRNTRVRIGAAMLELPGDVRAGDLVTVPIAGVARLHDVDPRRHPAAEAAPTATPDAPPSRCGR</sequence>
<dbReference type="AlphaFoldDB" id="A0A9W6H8V6"/>
<comment type="caution">
    <text evidence="2">The sequence shown here is derived from an EMBL/GenBank/DDBJ whole genome shotgun (WGS) entry which is preliminary data.</text>
</comment>
<evidence type="ECO:0000313" key="3">
    <source>
        <dbReference type="Proteomes" id="UP001142372"/>
    </source>
</evidence>
<name>A0A9W6H8V6_9MICO</name>
<protein>
    <submittedName>
        <fullName evidence="2">Uncharacterized protein</fullName>
    </submittedName>
</protein>
<reference evidence="2" key="1">
    <citation type="journal article" date="2014" name="Int. J. Syst. Evol. Microbiol.">
        <title>Complete genome sequence of Corynebacterium casei LMG S-19264T (=DSM 44701T), isolated from a smear-ripened cheese.</title>
        <authorList>
            <consortium name="US DOE Joint Genome Institute (JGI-PGF)"/>
            <person name="Walter F."/>
            <person name="Albersmeier A."/>
            <person name="Kalinowski J."/>
            <person name="Ruckert C."/>
        </authorList>
    </citation>
    <scope>NUCLEOTIDE SEQUENCE</scope>
    <source>
        <strain evidence="2">VKM Ac-1401</strain>
    </source>
</reference>
<proteinExistence type="predicted"/>
<gene>
    <name evidence="2" type="ORF">GCM10017584_16300</name>
</gene>